<evidence type="ECO:0000256" key="1">
    <source>
        <dbReference type="SAM" id="MobiDB-lite"/>
    </source>
</evidence>
<proteinExistence type="predicted"/>
<comment type="caution">
    <text evidence="2">The sequence shown here is derived from an EMBL/GenBank/DDBJ whole genome shotgun (WGS) entry which is preliminary data.</text>
</comment>
<keyword evidence="3" id="KW-1185">Reference proteome</keyword>
<protein>
    <submittedName>
        <fullName evidence="2">Uncharacterized protein</fullName>
    </submittedName>
</protein>
<feature type="region of interest" description="Disordered" evidence="1">
    <location>
        <begin position="82"/>
        <end position="158"/>
    </location>
</feature>
<sequence length="158" mass="16043">MTSSLFHSATPNGIHIGIWPDRLDCVMVTSLIYRFDLRILSTETLRICRGACVGVLSGVTEFVGVDCLDLARRIVPVSPTSGLGGGGRDARLNEEPVSSGVLQTGSSPGAGGGGRESSERFERNISGGGGGSGSLSDSISSATLDGDGGGGSEVIESI</sequence>
<dbReference type="AlphaFoldDB" id="A0AAW2EHH2"/>
<name>A0AAW2EHH2_9HYME</name>
<dbReference type="Proteomes" id="UP001430953">
    <property type="component" value="Unassembled WGS sequence"/>
</dbReference>
<gene>
    <name evidence="2" type="ORF">PUN28_017481</name>
</gene>
<organism evidence="2 3">
    <name type="scientific">Cardiocondyla obscurior</name>
    <dbReference type="NCBI Taxonomy" id="286306"/>
    <lineage>
        <taxon>Eukaryota</taxon>
        <taxon>Metazoa</taxon>
        <taxon>Ecdysozoa</taxon>
        <taxon>Arthropoda</taxon>
        <taxon>Hexapoda</taxon>
        <taxon>Insecta</taxon>
        <taxon>Pterygota</taxon>
        <taxon>Neoptera</taxon>
        <taxon>Endopterygota</taxon>
        <taxon>Hymenoptera</taxon>
        <taxon>Apocrita</taxon>
        <taxon>Aculeata</taxon>
        <taxon>Formicoidea</taxon>
        <taxon>Formicidae</taxon>
        <taxon>Myrmicinae</taxon>
        <taxon>Cardiocondyla</taxon>
    </lineage>
</organism>
<dbReference type="EMBL" id="JADYXP020000021">
    <property type="protein sequence ID" value="KAL0103176.1"/>
    <property type="molecule type" value="Genomic_DNA"/>
</dbReference>
<evidence type="ECO:0000313" key="3">
    <source>
        <dbReference type="Proteomes" id="UP001430953"/>
    </source>
</evidence>
<reference evidence="2 3" key="1">
    <citation type="submission" date="2023-03" db="EMBL/GenBank/DDBJ databases">
        <title>High recombination rates correlate with genetic variation in Cardiocondyla obscurior ants.</title>
        <authorList>
            <person name="Errbii M."/>
        </authorList>
    </citation>
    <scope>NUCLEOTIDE SEQUENCE [LARGE SCALE GENOMIC DNA]</scope>
    <source>
        <strain evidence="2">Alpha-2009</strain>
        <tissue evidence="2">Whole body</tissue>
    </source>
</reference>
<evidence type="ECO:0000313" key="2">
    <source>
        <dbReference type="EMBL" id="KAL0103176.1"/>
    </source>
</evidence>
<accession>A0AAW2EHH2</accession>